<dbReference type="Proteomes" id="UP000257127">
    <property type="component" value="Unassembled WGS sequence"/>
</dbReference>
<feature type="domain" description="Kazal-like" evidence="1">
    <location>
        <begin position="18"/>
        <end position="61"/>
    </location>
</feature>
<sequence length="61" mass="6628">MFMFIFLFSNCDKSSCQGEIKEDCICPAVYDPVCGCNDQTYGNACEAACDGITEYSKGTCS</sequence>
<proteinExistence type="predicted"/>
<accession>A0A3E1F0L7</accession>
<dbReference type="Pfam" id="PF07648">
    <property type="entry name" value="Kazal_2"/>
    <property type="match status" value="1"/>
</dbReference>
<organism evidence="2 3">
    <name type="scientific">Brumimicrobium aurantiacum</name>
    <dbReference type="NCBI Taxonomy" id="1737063"/>
    <lineage>
        <taxon>Bacteria</taxon>
        <taxon>Pseudomonadati</taxon>
        <taxon>Bacteroidota</taxon>
        <taxon>Flavobacteriia</taxon>
        <taxon>Flavobacteriales</taxon>
        <taxon>Crocinitomicaceae</taxon>
        <taxon>Brumimicrobium</taxon>
    </lineage>
</organism>
<dbReference type="OrthoDB" id="9800302at2"/>
<dbReference type="InterPro" id="IPR036058">
    <property type="entry name" value="Kazal_dom_sf"/>
</dbReference>
<dbReference type="EMBL" id="QURB01000002">
    <property type="protein sequence ID" value="RFC55348.1"/>
    <property type="molecule type" value="Genomic_DNA"/>
</dbReference>
<gene>
    <name evidence="2" type="ORF">DXU93_04235</name>
</gene>
<dbReference type="PANTHER" id="PTHR21131">
    <property type="entry name" value="SERINE-TYPE ENDOPEPTIDASE INHIBITOR"/>
    <property type="match status" value="1"/>
</dbReference>
<comment type="caution">
    <text evidence="2">The sequence shown here is derived from an EMBL/GenBank/DDBJ whole genome shotgun (WGS) entry which is preliminary data.</text>
</comment>
<evidence type="ECO:0000259" key="1">
    <source>
        <dbReference type="PROSITE" id="PS51465"/>
    </source>
</evidence>
<dbReference type="PROSITE" id="PS00282">
    <property type="entry name" value="KAZAL_1"/>
    <property type="match status" value="1"/>
</dbReference>
<dbReference type="SUPFAM" id="SSF100895">
    <property type="entry name" value="Kazal-type serine protease inhibitors"/>
    <property type="match status" value="1"/>
</dbReference>
<evidence type="ECO:0000313" key="3">
    <source>
        <dbReference type="Proteomes" id="UP000257127"/>
    </source>
</evidence>
<dbReference type="PROSITE" id="PS51465">
    <property type="entry name" value="KAZAL_2"/>
    <property type="match status" value="1"/>
</dbReference>
<dbReference type="PANTHER" id="PTHR21131:SF0">
    <property type="entry name" value="GEO10195P1-RELATED"/>
    <property type="match status" value="1"/>
</dbReference>
<keyword evidence="3" id="KW-1185">Reference proteome</keyword>
<reference evidence="2 3" key="1">
    <citation type="submission" date="2018-08" db="EMBL/GenBank/DDBJ databases">
        <title>The draft genome squence of Brumimicrobium sp. N62.</title>
        <authorList>
            <person name="Du Z.-J."/>
            <person name="Luo H.-R."/>
        </authorList>
    </citation>
    <scope>NUCLEOTIDE SEQUENCE [LARGE SCALE GENOMIC DNA]</scope>
    <source>
        <strain evidence="2 3">N62</strain>
    </source>
</reference>
<name>A0A3E1F0L7_9FLAO</name>
<protein>
    <submittedName>
        <fullName evidence="2">Protease inhibitor Kazal-type</fullName>
    </submittedName>
</protein>
<dbReference type="Gene3D" id="3.30.60.30">
    <property type="match status" value="1"/>
</dbReference>
<dbReference type="InterPro" id="IPR002350">
    <property type="entry name" value="Kazal_dom"/>
</dbReference>
<dbReference type="InterPro" id="IPR053265">
    <property type="entry name" value="Serpin"/>
</dbReference>
<evidence type="ECO:0000313" key="2">
    <source>
        <dbReference type="EMBL" id="RFC55348.1"/>
    </source>
</evidence>
<dbReference type="AlphaFoldDB" id="A0A3E1F0L7"/>